<organism evidence="8 9">
    <name type="scientific">Microvirga subterranea</name>
    <dbReference type="NCBI Taxonomy" id="186651"/>
    <lineage>
        <taxon>Bacteria</taxon>
        <taxon>Pseudomonadati</taxon>
        <taxon>Pseudomonadota</taxon>
        <taxon>Alphaproteobacteria</taxon>
        <taxon>Hyphomicrobiales</taxon>
        <taxon>Methylobacteriaceae</taxon>
        <taxon>Microvirga</taxon>
    </lineage>
</organism>
<dbReference type="GO" id="GO:0008976">
    <property type="term" value="F:polyphosphate kinase activity"/>
    <property type="evidence" value="ECO:0007669"/>
    <property type="project" value="InterPro"/>
</dbReference>
<keyword evidence="9" id="KW-1185">Reference proteome</keyword>
<accession>A0A370HQS5</accession>
<comment type="caution">
    <text evidence="8">The sequence shown here is derived from an EMBL/GenBank/DDBJ whole genome shotgun (WGS) entry which is preliminary data.</text>
</comment>
<name>A0A370HQS5_9HYPH</name>
<evidence type="ECO:0000313" key="8">
    <source>
        <dbReference type="EMBL" id="RDI60838.1"/>
    </source>
</evidence>
<dbReference type="Pfam" id="PF03976">
    <property type="entry name" value="PPK2"/>
    <property type="match status" value="1"/>
</dbReference>
<proteinExistence type="inferred from homology"/>
<dbReference type="OrthoDB" id="9775224at2"/>
<dbReference type="EMBL" id="QQBB01000002">
    <property type="protein sequence ID" value="RDI60838.1"/>
    <property type="molecule type" value="Genomic_DNA"/>
</dbReference>
<keyword evidence="2 8" id="KW-0808">Transferase</keyword>
<gene>
    <name evidence="8" type="ORF">DES45_102226</name>
</gene>
<comment type="catalytic activity">
    <reaction evidence="5">
        <text>[phosphate](n) + ATP = [phosphate](n+1) + ADP</text>
        <dbReference type="Rhea" id="RHEA:19573"/>
        <dbReference type="Rhea" id="RHEA-COMP:9859"/>
        <dbReference type="Rhea" id="RHEA-COMP:14280"/>
        <dbReference type="ChEBI" id="CHEBI:16838"/>
        <dbReference type="ChEBI" id="CHEBI:30616"/>
        <dbReference type="ChEBI" id="CHEBI:456216"/>
    </reaction>
    <physiologicalReaction direction="right-to-left" evidence="5">
        <dbReference type="Rhea" id="RHEA:19575"/>
    </physiologicalReaction>
</comment>
<evidence type="ECO:0000256" key="6">
    <source>
        <dbReference type="SAM" id="MobiDB-lite"/>
    </source>
</evidence>
<dbReference type="PANTHER" id="PTHR34383:SF3">
    <property type="entry name" value="POLYPHOSPHATE:AMP PHOSPHOTRANSFERASE"/>
    <property type="match status" value="1"/>
</dbReference>
<comment type="similarity">
    <text evidence="1">Belongs to the polyphosphate kinase 2 (PPK2) family. Class I subfamily.</text>
</comment>
<dbReference type="RefSeq" id="WP_114769047.1">
    <property type="nucleotide sequence ID" value="NZ_QQBB01000002.1"/>
</dbReference>
<dbReference type="GO" id="GO:0006754">
    <property type="term" value="P:ATP biosynthetic process"/>
    <property type="evidence" value="ECO:0007669"/>
    <property type="project" value="UniProtKB-KW"/>
</dbReference>
<dbReference type="InterPro" id="IPR022300">
    <property type="entry name" value="PPK2-rel_1"/>
</dbReference>
<evidence type="ECO:0000259" key="7">
    <source>
        <dbReference type="Pfam" id="PF03976"/>
    </source>
</evidence>
<reference evidence="8 9" key="1">
    <citation type="submission" date="2018-07" db="EMBL/GenBank/DDBJ databases">
        <title>Genomic Encyclopedia of Type Strains, Phase IV (KMG-IV): sequencing the most valuable type-strain genomes for metagenomic binning, comparative biology and taxonomic classification.</title>
        <authorList>
            <person name="Goeker M."/>
        </authorList>
    </citation>
    <scope>NUCLEOTIDE SEQUENCE [LARGE SCALE GENOMIC DNA]</scope>
    <source>
        <strain evidence="8 9">DSM 14364</strain>
    </source>
</reference>
<dbReference type="NCBIfam" id="TIGR03709">
    <property type="entry name" value="PPK2_rel_1"/>
    <property type="match status" value="1"/>
</dbReference>
<dbReference type="Gene3D" id="3.40.50.300">
    <property type="entry name" value="P-loop containing nucleotide triphosphate hydrolases"/>
    <property type="match status" value="1"/>
</dbReference>
<dbReference type="InterPro" id="IPR027417">
    <property type="entry name" value="P-loop_NTPase"/>
</dbReference>
<evidence type="ECO:0000256" key="4">
    <source>
        <dbReference type="ARBA" id="ARBA00023310"/>
    </source>
</evidence>
<evidence type="ECO:0000256" key="2">
    <source>
        <dbReference type="ARBA" id="ARBA00022679"/>
    </source>
</evidence>
<evidence type="ECO:0000256" key="1">
    <source>
        <dbReference type="ARBA" id="ARBA00009924"/>
    </source>
</evidence>
<dbReference type="InterPro" id="IPR022488">
    <property type="entry name" value="PPK2-related"/>
</dbReference>
<dbReference type="SUPFAM" id="SSF52540">
    <property type="entry name" value="P-loop containing nucleoside triphosphate hydrolases"/>
    <property type="match status" value="1"/>
</dbReference>
<feature type="region of interest" description="Disordered" evidence="6">
    <location>
        <begin position="17"/>
        <end position="37"/>
    </location>
</feature>
<dbReference type="Proteomes" id="UP000254925">
    <property type="component" value="Unassembled WGS sequence"/>
</dbReference>
<dbReference type="GO" id="GO:0006797">
    <property type="term" value="P:polyphosphate metabolic process"/>
    <property type="evidence" value="ECO:0007669"/>
    <property type="project" value="InterPro"/>
</dbReference>
<evidence type="ECO:0000256" key="3">
    <source>
        <dbReference type="ARBA" id="ARBA00022777"/>
    </source>
</evidence>
<feature type="domain" description="Polyphosphate kinase-2-related" evidence="7">
    <location>
        <begin position="36"/>
        <end position="259"/>
    </location>
</feature>
<dbReference type="AlphaFoldDB" id="A0A370HQS5"/>
<keyword evidence="3" id="KW-0418">Kinase</keyword>
<dbReference type="InterPro" id="IPR016898">
    <property type="entry name" value="Polyphosphate_phosphotransfera"/>
</dbReference>
<evidence type="ECO:0000256" key="5">
    <source>
        <dbReference type="ARBA" id="ARBA00024500"/>
    </source>
</evidence>
<sequence>MADRGKELIEKLRVKPGKPFDLKDRDPRDKCGFDDDEATKTETEMVAHEIDALQDRLYAEGQRALLVILQGTDTSGKDGTIRGVFNATGPLGVSVTAFRQPSENELAHDYLWRVHAVCPKRGTIGIFNRSHYEDVLIAKVRGFAPKETIEQRYAQINDFERMLTENGTVILKFMLHISKKEQAERLQERLDDPKKHWKFNAGDLDDRKLWDEYQDAYETMLNRCSTAWAPWHVIPADRKWVRNAAIASIVKATLEEMNPTYPKVSWDPKDFKVV</sequence>
<dbReference type="PANTHER" id="PTHR34383">
    <property type="entry name" value="POLYPHOSPHATE:AMP PHOSPHOTRANSFERASE-RELATED"/>
    <property type="match status" value="1"/>
</dbReference>
<protein>
    <submittedName>
        <fullName evidence="8">PPK2 family polyphosphate:nucleotide phosphotransferase</fullName>
    </submittedName>
</protein>
<dbReference type="PIRSF" id="PIRSF028756">
    <property type="entry name" value="PPK2_prd"/>
    <property type="match status" value="1"/>
</dbReference>
<evidence type="ECO:0000313" key="9">
    <source>
        <dbReference type="Proteomes" id="UP000254925"/>
    </source>
</evidence>
<keyword evidence="4" id="KW-0066">ATP synthesis</keyword>